<evidence type="ECO:0000256" key="7">
    <source>
        <dbReference type="ARBA" id="ARBA00022842"/>
    </source>
</evidence>
<dbReference type="Pfam" id="PF12697">
    <property type="entry name" value="Abhydrolase_6"/>
    <property type="match status" value="1"/>
</dbReference>
<dbReference type="InterPro" id="IPR000073">
    <property type="entry name" value="AB_hydrolase_1"/>
</dbReference>
<dbReference type="SMART" id="SM00098">
    <property type="entry name" value="alkPPc"/>
    <property type="match status" value="1"/>
</dbReference>
<dbReference type="PANTHER" id="PTHR11596">
    <property type="entry name" value="ALKALINE PHOSPHATASE"/>
    <property type="match status" value="1"/>
</dbReference>
<keyword evidence="12" id="KW-0472">Membrane</keyword>
<comment type="cofactor">
    <cofactor evidence="8">
        <name>Mg(2+)</name>
        <dbReference type="ChEBI" id="CHEBI:18420"/>
    </cofactor>
    <text evidence="8">Binds 1 Mg(2+) ion.</text>
</comment>
<evidence type="ECO:0000256" key="9">
    <source>
        <dbReference type="RuleBase" id="RU003946"/>
    </source>
</evidence>
<dbReference type="PRINTS" id="PR00113">
    <property type="entry name" value="ALKPHPHTASE"/>
</dbReference>
<dbReference type="CDD" id="cd14502">
    <property type="entry name" value="RNA_5'-triphosphatase"/>
    <property type="match status" value="1"/>
</dbReference>
<dbReference type="PROSITE" id="PS00383">
    <property type="entry name" value="TYR_PHOSPHATASE_1"/>
    <property type="match status" value="1"/>
</dbReference>
<keyword evidence="5 10" id="KW-0378">Hydrolase</keyword>
<sequence length="1186" mass="128753">MALWRPDLQHSVALVPVITTLAAIPILAYWRRMAPSRPDAKATDPPLLERNSELKSYTTTRATYPGIRVFYRRHQQANQLPTSPAPVPLLVFIHGLGGSVAQFSSLLTSLTPIASCLAVDLPGCGVSDFEPRSWDAYKLAALVELLETVIDDYREKKDGQGVVLIGHSLGASLATLLANPRVGGDRTLLSKYVLGLVAICPSTTPPLKVQASLLRKLFYLPDFIIDLWRAWDARGGLESRSVHRFVGADADAETKRLQTLFNGQSRTPVFKRVAYGALPTVFKEVVVNGIKFDGIPADSIPTVFEWLSLAIPVFLIGGGADEVTPPESIEALGECLSGESITPSNSSAARLETTNAPAQPQNPRSSADNPATIPPLPLHPKKVVKTLIMPKPASHGLLYTPTTAPVLAGLISDFLANHVTGRLALSWQLQYLCQDGKWDVKNLEKWQKVEPVSEQIGGVFRAMKTLRQVDETHCPEVFTERWGGVIKDIIDISHDNPVYDPQGLEAGSIRYHKFPTVSKVPPSDVEVKGFIDLVDKVRADQKKRAESENWGDNYAVGVHCHYGFNRTGYFLVCYLVERCGFTTQGAIEHFAEARPKGIKHAHFKDRLFGVSFLVLAHAAAMVHSERTPLLAGSPTASEHSDTRAEAEDAALYDMPAPARDSRPWASRLRELALFAWALLATAAVIVLAVVLQHRSLVTGTAASANLAHNTATASASASPKAPGKRNLIFMVSDGMGPASLSLTRSFRQLVYDLPIDNTLTLDRHFWGTSRTRSTSSLVTDSAAGATAFSCGHKSYNGAISMLPNFTPCGTENEIALQEIGEGVLGRTVDLILGGGRCHFLPNSTAGSCRADDIDVAGIAQKKHGWAYANDRAGFDALAMGKNVSLPLLGLFASLDIPFEIDRSHMADVYPSLTEMTATALAALEEATKGSDKGFFLMIEGSRIDHAGHFNDPAAQVREVIEYDKAFKMVLDFLDDSDTEGALVATSDHETGGLSTAWQGPGELPVYRWHPSVLAKAQASGEYLSRLLQEHIAAAPSESTEALYAWIKALVEDRLGITDALEVEINALASNPTDATTLFSRMVSFRARIGWSTHGHSAVDVNVYSSGGHGADRLRGNVENTEIGIFLHDYLAVDVDAITAELREKMQPNQEEQDKLIQRLAEAEGDSAAQLENGNHPADWLAQFYPL</sequence>
<dbReference type="InterPro" id="IPR016130">
    <property type="entry name" value="Tyr_Pase_AS"/>
</dbReference>
<dbReference type="FunFam" id="3.90.190.10:FF:000090">
    <property type="entry name" value="Dual specificity phosphatase catalytic domain protein"/>
    <property type="match status" value="1"/>
</dbReference>
<feature type="binding site" evidence="8">
    <location>
        <position position="1095"/>
    </location>
    <ligand>
        <name>Zn(2+)</name>
        <dbReference type="ChEBI" id="CHEBI:29105"/>
        <label>2</label>
    </ligand>
</feature>
<evidence type="ECO:0000256" key="11">
    <source>
        <dbReference type="SAM" id="MobiDB-lite"/>
    </source>
</evidence>
<keyword evidence="12" id="KW-0812">Transmembrane</keyword>
<feature type="binding site" evidence="8">
    <location>
        <position position="781"/>
    </location>
    <ligand>
        <name>Mg(2+)</name>
        <dbReference type="ChEBI" id="CHEBI:18420"/>
    </ligand>
</feature>
<dbReference type="Gene3D" id="3.90.190.10">
    <property type="entry name" value="Protein tyrosine phosphatase superfamily"/>
    <property type="match status" value="1"/>
</dbReference>
<dbReference type="CDD" id="cd16012">
    <property type="entry name" value="ALP"/>
    <property type="match status" value="1"/>
</dbReference>
<dbReference type="GO" id="GO:0000329">
    <property type="term" value="C:fungal-type vacuole membrane"/>
    <property type="evidence" value="ECO:0007669"/>
    <property type="project" value="TreeGrafter"/>
</dbReference>
<feature type="region of interest" description="Disordered" evidence="11">
    <location>
        <begin position="340"/>
        <end position="375"/>
    </location>
</feature>
<evidence type="ECO:0000256" key="5">
    <source>
        <dbReference type="ARBA" id="ARBA00022801"/>
    </source>
</evidence>
<dbReference type="InterPro" id="IPR018299">
    <property type="entry name" value="Alkaline_phosphatase_AS"/>
</dbReference>
<dbReference type="InterPro" id="IPR000387">
    <property type="entry name" value="Tyr_Pase_dom"/>
</dbReference>
<evidence type="ECO:0000313" key="15">
    <source>
        <dbReference type="Proteomes" id="UP001287356"/>
    </source>
</evidence>
<evidence type="ECO:0000259" key="13">
    <source>
        <dbReference type="PROSITE" id="PS50056"/>
    </source>
</evidence>
<gene>
    <name evidence="14" type="ORF">B0T24DRAFT_647229</name>
</gene>
<dbReference type="InterPro" id="IPR029021">
    <property type="entry name" value="Prot-tyrosine_phosphatase-like"/>
</dbReference>
<keyword evidence="15" id="KW-1185">Reference proteome</keyword>
<feature type="binding site" evidence="8">
    <location>
        <position position="944"/>
    </location>
    <ligand>
        <name>Zn(2+)</name>
        <dbReference type="ChEBI" id="CHEBI:29105"/>
        <label>2</label>
    </ligand>
</feature>
<dbReference type="PROSITE" id="PS00123">
    <property type="entry name" value="ALKALINE_PHOSPHATASE"/>
    <property type="match status" value="1"/>
</dbReference>
<evidence type="ECO:0000256" key="2">
    <source>
        <dbReference type="ARBA" id="ARBA00012647"/>
    </source>
</evidence>
<reference evidence="14" key="1">
    <citation type="journal article" date="2023" name="Mol. Phylogenet. Evol.">
        <title>Genome-scale phylogeny and comparative genomics of the fungal order Sordariales.</title>
        <authorList>
            <person name="Hensen N."/>
            <person name="Bonometti L."/>
            <person name="Westerberg I."/>
            <person name="Brannstrom I.O."/>
            <person name="Guillou S."/>
            <person name="Cros-Aarteil S."/>
            <person name="Calhoun S."/>
            <person name="Haridas S."/>
            <person name="Kuo A."/>
            <person name="Mondo S."/>
            <person name="Pangilinan J."/>
            <person name="Riley R."/>
            <person name="LaButti K."/>
            <person name="Andreopoulos B."/>
            <person name="Lipzen A."/>
            <person name="Chen C."/>
            <person name="Yan M."/>
            <person name="Daum C."/>
            <person name="Ng V."/>
            <person name="Clum A."/>
            <person name="Steindorff A."/>
            <person name="Ohm R.A."/>
            <person name="Martin F."/>
            <person name="Silar P."/>
            <person name="Natvig D.O."/>
            <person name="Lalanne C."/>
            <person name="Gautier V."/>
            <person name="Ament-Velasquez S.L."/>
            <person name="Kruys A."/>
            <person name="Hutchinson M.I."/>
            <person name="Powell A.J."/>
            <person name="Barry K."/>
            <person name="Miller A.N."/>
            <person name="Grigoriev I.V."/>
            <person name="Debuchy R."/>
            <person name="Gladieux P."/>
            <person name="Hiltunen Thoren M."/>
            <person name="Johannesson H."/>
        </authorList>
    </citation>
    <scope>NUCLEOTIDE SEQUENCE</scope>
    <source>
        <strain evidence="14">CBS 958.72</strain>
    </source>
</reference>
<protein>
    <recommendedName>
        <fullName evidence="2 10">Alkaline phosphatase</fullName>
        <ecNumber evidence="2 10">3.1.3.1</ecNumber>
    </recommendedName>
</protein>
<proteinExistence type="inferred from homology"/>
<dbReference type="EC" id="3.1.3.1" evidence="2 10"/>
<evidence type="ECO:0000256" key="4">
    <source>
        <dbReference type="ARBA" id="ARBA00022723"/>
    </source>
</evidence>
<feature type="binding site" evidence="8">
    <location>
        <position position="948"/>
    </location>
    <ligand>
        <name>Zn(2+)</name>
        <dbReference type="ChEBI" id="CHEBI:29105"/>
        <label>2</label>
    </ligand>
</feature>
<reference evidence="14" key="2">
    <citation type="submission" date="2023-06" db="EMBL/GenBank/DDBJ databases">
        <authorList>
            <consortium name="Lawrence Berkeley National Laboratory"/>
            <person name="Haridas S."/>
            <person name="Hensen N."/>
            <person name="Bonometti L."/>
            <person name="Westerberg I."/>
            <person name="Brannstrom I.O."/>
            <person name="Guillou S."/>
            <person name="Cros-Aarteil S."/>
            <person name="Calhoun S."/>
            <person name="Kuo A."/>
            <person name="Mondo S."/>
            <person name="Pangilinan J."/>
            <person name="Riley R."/>
            <person name="Labutti K."/>
            <person name="Andreopoulos B."/>
            <person name="Lipzen A."/>
            <person name="Chen C."/>
            <person name="Yanf M."/>
            <person name="Daum C."/>
            <person name="Ng V."/>
            <person name="Clum A."/>
            <person name="Steindorff A."/>
            <person name="Ohm R."/>
            <person name="Martin F."/>
            <person name="Silar P."/>
            <person name="Natvig D."/>
            <person name="Lalanne C."/>
            <person name="Gautier V."/>
            <person name="Ament-Velasquez S.L."/>
            <person name="Kruys A."/>
            <person name="Hutchinson M.I."/>
            <person name="Powell A.J."/>
            <person name="Barry K."/>
            <person name="Miller A.N."/>
            <person name="Grigoriev I.V."/>
            <person name="Debuchy R."/>
            <person name="Gladieux P."/>
            <person name="Thoren M.H."/>
            <person name="Johannesson H."/>
        </authorList>
    </citation>
    <scope>NUCLEOTIDE SEQUENCE</scope>
    <source>
        <strain evidence="14">CBS 958.72</strain>
    </source>
</reference>
<keyword evidence="7 8" id="KW-0460">Magnesium</keyword>
<dbReference type="GO" id="GO:0004035">
    <property type="term" value="F:alkaline phosphatase activity"/>
    <property type="evidence" value="ECO:0007669"/>
    <property type="project" value="UniProtKB-EC"/>
</dbReference>
<feature type="compositionally biased region" description="Polar residues" evidence="11">
    <location>
        <begin position="340"/>
        <end position="369"/>
    </location>
</feature>
<feature type="binding site" evidence="8">
    <location>
        <position position="939"/>
    </location>
    <ligand>
        <name>Mg(2+)</name>
        <dbReference type="ChEBI" id="CHEBI:18420"/>
    </ligand>
</feature>
<evidence type="ECO:0000313" key="14">
    <source>
        <dbReference type="EMBL" id="KAK3379751.1"/>
    </source>
</evidence>
<organism evidence="14 15">
    <name type="scientific">Lasiosphaeria ovina</name>
    <dbReference type="NCBI Taxonomy" id="92902"/>
    <lineage>
        <taxon>Eukaryota</taxon>
        <taxon>Fungi</taxon>
        <taxon>Dikarya</taxon>
        <taxon>Ascomycota</taxon>
        <taxon>Pezizomycotina</taxon>
        <taxon>Sordariomycetes</taxon>
        <taxon>Sordariomycetidae</taxon>
        <taxon>Sordariales</taxon>
        <taxon>Lasiosphaeriaceae</taxon>
        <taxon>Lasiosphaeria</taxon>
    </lineage>
</organism>
<dbReference type="CDD" id="cd00741">
    <property type="entry name" value="Lipase"/>
    <property type="match status" value="1"/>
</dbReference>
<evidence type="ECO:0000256" key="10">
    <source>
        <dbReference type="RuleBase" id="RU003947"/>
    </source>
</evidence>
<comment type="catalytic activity">
    <reaction evidence="10">
        <text>a phosphate monoester + H2O = an alcohol + phosphate</text>
        <dbReference type="Rhea" id="RHEA:15017"/>
        <dbReference type="ChEBI" id="CHEBI:15377"/>
        <dbReference type="ChEBI" id="CHEBI:30879"/>
        <dbReference type="ChEBI" id="CHEBI:43474"/>
        <dbReference type="ChEBI" id="CHEBI:67140"/>
        <dbReference type="EC" id="3.1.3.1"/>
    </reaction>
</comment>
<evidence type="ECO:0000256" key="6">
    <source>
        <dbReference type="ARBA" id="ARBA00022833"/>
    </source>
</evidence>
<feature type="binding site" evidence="8">
    <location>
        <position position="988"/>
    </location>
    <ligand>
        <name>Zn(2+)</name>
        <dbReference type="ChEBI" id="CHEBI:29105"/>
        <label>2</label>
    </ligand>
</feature>
<dbReference type="InterPro" id="IPR001952">
    <property type="entry name" value="Alkaline_phosphatase"/>
</dbReference>
<dbReference type="Gene3D" id="3.40.720.10">
    <property type="entry name" value="Alkaline Phosphatase, subunit A"/>
    <property type="match status" value="2"/>
</dbReference>
<evidence type="ECO:0000256" key="8">
    <source>
        <dbReference type="PIRSR" id="PIRSR601952-2"/>
    </source>
</evidence>
<comment type="caution">
    <text evidence="14">The sequence shown here is derived from an EMBL/GenBank/DDBJ whole genome shotgun (WGS) entry which is preliminary data.</text>
</comment>
<evidence type="ECO:0000256" key="1">
    <source>
        <dbReference type="ARBA" id="ARBA00005984"/>
    </source>
</evidence>
<dbReference type="Gene3D" id="3.40.50.1820">
    <property type="entry name" value="alpha/beta hydrolase"/>
    <property type="match status" value="1"/>
</dbReference>
<dbReference type="SUPFAM" id="SSF53649">
    <property type="entry name" value="Alkaline phosphatase-like"/>
    <property type="match status" value="1"/>
</dbReference>
<dbReference type="GO" id="GO:0046872">
    <property type="term" value="F:metal ion binding"/>
    <property type="evidence" value="ECO:0007669"/>
    <property type="project" value="UniProtKB-KW"/>
</dbReference>
<comment type="similarity">
    <text evidence="1 9">Belongs to the alkaline phosphatase family.</text>
</comment>
<feature type="domain" description="Tyrosine specific protein phosphatases" evidence="13">
    <location>
        <begin position="528"/>
        <end position="599"/>
    </location>
</feature>
<keyword evidence="3" id="KW-0597">Phosphoprotein</keyword>
<comment type="cofactor">
    <cofactor evidence="8">
        <name>Zn(2+)</name>
        <dbReference type="ChEBI" id="CHEBI:29105"/>
    </cofactor>
    <text evidence="8">Binds 2 Zn(2+) ions.</text>
</comment>
<keyword evidence="12" id="KW-1133">Transmembrane helix</keyword>
<dbReference type="InterPro" id="IPR017850">
    <property type="entry name" value="Alkaline_phosphatase_core_sf"/>
</dbReference>
<feature type="binding site" evidence="8">
    <location>
        <position position="987"/>
    </location>
    <ligand>
        <name>Zn(2+)</name>
        <dbReference type="ChEBI" id="CHEBI:29105"/>
        <label>2</label>
    </ligand>
</feature>
<dbReference type="PANTHER" id="PTHR11596:SF5">
    <property type="entry name" value="ALKALINE PHOSPHATASE"/>
    <property type="match status" value="1"/>
</dbReference>
<name>A0AAE0NE31_9PEZI</name>
<dbReference type="Pfam" id="PF00245">
    <property type="entry name" value="Alk_phosphatase"/>
    <property type="match status" value="2"/>
</dbReference>
<dbReference type="SUPFAM" id="SSF53474">
    <property type="entry name" value="alpha/beta-Hydrolases"/>
    <property type="match status" value="1"/>
</dbReference>
<dbReference type="AlphaFoldDB" id="A0AAE0NE31"/>
<dbReference type="Proteomes" id="UP001287356">
    <property type="component" value="Unassembled WGS sequence"/>
</dbReference>
<keyword evidence="4 8" id="KW-0479">Metal-binding</keyword>
<evidence type="ECO:0000256" key="3">
    <source>
        <dbReference type="ARBA" id="ARBA00022553"/>
    </source>
</evidence>
<dbReference type="InterPro" id="IPR029058">
    <property type="entry name" value="AB_hydrolase_fold"/>
</dbReference>
<dbReference type="EMBL" id="JAULSN010000002">
    <property type="protein sequence ID" value="KAK3379751.1"/>
    <property type="molecule type" value="Genomic_DNA"/>
</dbReference>
<dbReference type="PROSITE" id="PS50056">
    <property type="entry name" value="TYR_PHOSPHATASE_2"/>
    <property type="match status" value="1"/>
</dbReference>
<evidence type="ECO:0000256" key="12">
    <source>
        <dbReference type="SAM" id="Phobius"/>
    </source>
</evidence>
<feature type="transmembrane region" description="Helical" evidence="12">
    <location>
        <begin position="12"/>
        <end position="30"/>
    </location>
</feature>
<keyword evidence="6 8" id="KW-0862">Zinc</keyword>
<accession>A0AAE0NE31</accession>
<dbReference type="SUPFAM" id="SSF52799">
    <property type="entry name" value="(Phosphotyrosine protein) phosphatases II"/>
    <property type="match status" value="1"/>
</dbReference>